<organism evidence="1 2">
    <name type="scientific">Adineta steineri</name>
    <dbReference type="NCBI Taxonomy" id="433720"/>
    <lineage>
        <taxon>Eukaryota</taxon>
        <taxon>Metazoa</taxon>
        <taxon>Spiralia</taxon>
        <taxon>Gnathifera</taxon>
        <taxon>Rotifera</taxon>
        <taxon>Eurotatoria</taxon>
        <taxon>Bdelloidea</taxon>
        <taxon>Adinetida</taxon>
        <taxon>Adinetidae</taxon>
        <taxon>Adineta</taxon>
    </lineage>
</organism>
<feature type="non-terminal residue" evidence="1">
    <location>
        <position position="1"/>
    </location>
</feature>
<evidence type="ECO:0000313" key="1">
    <source>
        <dbReference type="EMBL" id="CAF3592640.1"/>
    </source>
</evidence>
<accession>A0A818MP99</accession>
<dbReference type="AlphaFoldDB" id="A0A818MP99"/>
<gene>
    <name evidence="1" type="ORF">OXD698_LOCUS5993</name>
</gene>
<reference evidence="1" key="1">
    <citation type="submission" date="2021-02" db="EMBL/GenBank/DDBJ databases">
        <authorList>
            <person name="Nowell W R."/>
        </authorList>
    </citation>
    <scope>NUCLEOTIDE SEQUENCE</scope>
</reference>
<dbReference type="Proteomes" id="UP000663844">
    <property type="component" value="Unassembled WGS sequence"/>
</dbReference>
<name>A0A818MP99_9BILA</name>
<dbReference type="EMBL" id="CAJOAZ010000253">
    <property type="protein sequence ID" value="CAF3592640.1"/>
    <property type="molecule type" value="Genomic_DNA"/>
</dbReference>
<evidence type="ECO:0000313" key="2">
    <source>
        <dbReference type="Proteomes" id="UP000663844"/>
    </source>
</evidence>
<proteinExistence type="predicted"/>
<protein>
    <submittedName>
        <fullName evidence="1">Uncharacterized protein</fullName>
    </submittedName>
</protein>
<comment type="caution">
    <text evidence="1">The sequence shown here is derived from an EMBL/GenBank/DDBJ whole genome shotgun (WGS) entry which is preliminary data.</text>
</comment>
<sequence>IPEGRVWPISQQIIYRGDINVLKRILAL</sequence>